<organism evidence="2">
    <name type="scientific">Desulfobacca acetoxidans</name>
    <dbReference type="NCBI Taxonomy" id="60893"/>
    <lineage>
        <taxon>Bacteria</taxon>
        <taxon>Pseudomonadati</taxon>
        <taxon>Thermodesulfobacteriota</taxon>
        <taxon>Desulfobaccia</taxon>
        <taxon>Desulfobaccales</taxon>
        <taxon>Desulfobaccaceae</taxon>
        <taxon>Desulfobacca</taxon>
    </lineage>
</organism>
<protein>
    <submittedName>
        <fullName evidence="2">ArsR family transcriptional regulator</fullName>
    </submittedName>
</protein>
<evidence type="ECO:0000259" key="1">
    <source>
        <dbReference type="PROSITE" id="PS50987"/>
    </source>
</evidence>
<proteinExistence type="predicted"/>
<dbReference type="PROSITE" id="PS50987">
    <property type="entry name" value="HTH_ARSR_2"/>
    <property type="match status" value="1"/>
</dbReference>
<dbReference type="SUPFAM" id="SSF46785">
    <property type="entry name" value="Winged helix' DNA-binding domain"/>
    <property type="match status" value="1"/>
</dbReference>
<comment type="caution">
    <text evidence="2">The sequence shown here is derived from an EMBL/GenBank/DDBJ whole genome shotgun (WGS) entry which is preliminary data.</text>
</comment>
<dbReference type="GO" id="GO:0003700">
    <property type="term" value="F:DNA-binding transcription factor activity"/>
    <property type="evidence" value="ECO:0007669"/>
    <property type="project" value="InterPro"/>
</dbReference>
<dbReference type="Pfam" id="PF01022">
    <property type="entry name" value="HTH_5"/>
    <property type="match status" value="1"/>
</dbReference>
<sequence>MNPPLNLMVLLLEGEELCVCDLGESLGLAQSEASRRLRRPSHTGWVQDRRHGLKDAPRLNLPQESWAALQLESR</sequence>
<dbReference type="EMBL" id="DSXI01000176">
    <property type="protein sequence ID" value="HGS04711.1"/>
    <property type="molecule type" value="Genomic_DNA"/>
</dbReference>
<dbReference type="AlphaFoldDB" id="A0A7V4LCB0"/>
<accession>A0A7V4LCB0</accession>
<dbReference type="InterPro" id="IPR036390">
    <property type="entry name" value="WH_DNA-bd_sf"/>
</dbReference>
<evidence type="ECO:0000313" key="2">
    <source>
        <dbReference type="EMBL" id="HGS04711.1"/>
    </source>
</evidence>
<gene>
    <name evidence="2" type="ORF">ENT08_03075</name>
</gene>
<name>A0A7V4LCB0_9BACT</name>
<reference evidence="2" key="1">
    <citation type="journal article" date="2020" name="mSystems">
        <title>Genome- and Community-Level Interaction Insights into Carbon Utilization and Element Cycling Functions of Hydrothermarchaeota in Hydrothermal Sediment.</title>
        <authorList>
            <person name="Zhou Z."/>
            <person name="Liu Y."/>
            <person name="Xu W."/>
            <person name="Pan J."/>
            <person name="Luo Z.H."/>
            <person name="Li M."/>
        </authorList>
    </citation>
    <scope>NUCLEOTIDE SEQUENCE [LARGE SCALE GENOMIC DNA]</scope>
    <source>
        <strain evidence="2">SpSt-548</strain>
    </source>
</reference>
<dbReference type="InterPro" id="IPR036388">
    <property type="entry name" value="WH-like_DNA-bd_sf"/>
</dbReference>
<dbReference type="InterPro" id="IPR001845">
    <property type="entry name" value="HTH_ArsR_DNA-bd_dom"/>
</dbReference>
<dbReference type="Gene3D" id="1.10.10.10">
    <property type="entry name" value="Winged helix-like DNA-binding domain superfamily/Winged helix DNA-binding domain"/>
    <property type="match status" value="1"/>
</dbReference>
<feature type="domain" description="HTH arsR-type" evidence="1">
    <location>
        <begin position="1"/>
        <end position="74"/>
    </location>
</feature>